<reference evidence="2" key="1">
    <citation type="submission" date="2023-03" db="EMBL/GenBank/DDBJ databases">
        <title>Massive genome expansion in bonnet fungi (Mycena s.s.) driven by repeated elements and novel gene families across ecological guilds.</title>
        <authorList>
            <consortium name="Lawrence Berkeley National Laboratory"/>
            <person name="Harder C.B."/>
            <person name="Miyauchi S."/>
            <person name="Viragh M."/>
            <person name="Kuo A."/>
            <person name="Thoen E."/>
            <person name="Andreopoulos B."/>
            <person name="Lu D."/>
            <person name="Skrede I."/>
            <person name="Drula E."/>
            <person name="Henrissat B."/>
            <person name="Morin E."/>
            <person name="Kohler A."/>
            <person name="Barry K."/>
            <person name="LaButti K."/>
            <person name="Morin E."/>
            <person name="Salamov A."/>
            <person name="Lipzen A."/>
            <person name="Mereny Z."/>
            <person name="Hegedus B."/>
            <person name="Baldrian P."/>
            <person name="Stursova M."/>
            <person name="Weitz H."/>
            <person name="Taylor A."/>
            <person name="Grigoriev I.V."/>
            <person name="Nagy L.G."/>
            <person name="Martin F."/>
            <person name="Kauserud H."/>
        </authorList>
    </citation>
    <scope>NUCLEOTIDE SEQUENCE</scope>
    <source>
        <strain evidence="2">9144</strain>
    </source>
</reference>
<evidence type="ECO:0000256" key="1">
    <source>
        <dbReference type="SAM" id="MobiDB-lite"/>
    </source>
</evidence>
<feature type="region of interest" description="Disordered" evidence="1">
    <location>
        <begin position="595"/>
        <end position="645"/>
    </location>
</feature>
<evidence type="ECO:0000313" key="2">
    <source>
        <dbReference type="EMBL" id="KAJ7212591.1"/>
    </source>
</evidence>
<accession>A0AAD6VGT0</accession>
<dbReference type="EMBL" id="JARJCW010000023">
    <property type="protein sequence ID" value="KAJ7212591.1"/>
    <property type="molecule type" value="Genomic_DNA"/>
</dbReference>
<dbReference type="AlphaFoldDB" id="A0AAD6VGT0"/>
<protein>
    <submittedName>
        <fullName evidence="2">Uncharacterized protein</fullName>
    </submittedName>
</protein>
<gene>
    <name evidence="2" type="ORF">GGX14DRAFT_393495</name>
</gene>
<keyword evidence="3" id="KW-1185">Reference proteome</keyword>
<sequence>MPSSAAVQGPQDTPSQQLNNVLQACNGSSSQEGKDKVIQYGQAMPCVDVKVLVQRYWDLVELMADLHKYHAFKQLSLLPKELIALKKTNFGIFSRIIHQSLRLMSILCTVSPEIEPCFFISNQVMKIFSSGFTQFLDPHMDYFGQSESLQWNEAWDQYEVFILDSTAHLVREQLEQEDEYSPDQIEIWRSLMSRLEESFKFNQDYPFCLFPLPLLCPEFVLALNKQLLAMTDGISLICHWIMPGLSDLKNQRATKAGSSMMSETEAAFQHLQYFQHQETPDVDWAHLELLQVGNYSPSEDSDPAHVSLERTCLQIIKLVFEHRTTVLLPLGSKIHQAFLYKDRKDMDSKMKDVLVGYMEEWANSSFSQLKEWGKVQKKTFKKPESQLRHLQKSSIQLDSPTDMAKALAKVLEKTSFNWFVTPTNTNNASLHGRFIQALWNQLQANEAKIIPLVTENPHLFTLRGTLFTTIQETPGLEFFQPWFSIPAPPLHTMTVVPFEDQLVKEVASNLEEQANQEDLQSLFAHMVKGLRSNPSTSIAVEGCKERLVLSDFSKPMKLMWETMLQATPPPPGEDVEKKESKTFAYLGVLYGRLRSKKRQRTSVEEEEEVEKENRSSKKQRALTPPPANKLAQTQSPPPANQLPNA</sequence>
<proteinExistence type="predicted"/>
<comment type="caution">
    <text evidence="2">The sequence shown here is derived from an EMBL/GenBank/DDBJ whole genome shotgun (WGS) entry which is preliminary data.</text>
</comment>
<dbReference type="Proteomes" id="UP001219525">
    <property type="component" value="Unassembled WGS sequence"/>
</dbReference>
<evidence type="ECO:0000313" key="3">
    <source>
        <dbReference type="Proteomes" id="UP001219525"/>
    </source>
</evidence>
<feature type="compositionally biased region" description="Pro residues" evidence="1">
    <location>
        <begin position="635"/>
        <end position="645"/>
    </location>
</feature>
<name>A0AAD6VGT0_9AGAR</name>
<organism evidence="2 3">
    <name type="scientific">Mycena pura</name>
    <dbReference type="NCBI Taxonomy" id="153505"/>
    <lineage>
        <taxon>Eukaryota</taxon>
        <taxon>Fungi</taxon>
        <taxon>Dikarya</taxon>
        <taxon>Basidiomycota</taxon>
        <taxon>Agaricomycotina</taxon>
        <taxon>Agaricomycetes</taxon>
        <taxon>Agaricomycetidae</taxon>
        <taxon>Agaricales</taxon>
        <taxon>Marasmiineae</taxon>
        <taxon>Mycenaceae</taxon>
        <taxon>Mycena</taxon>
    </lineage>
</organism>